<gene>
    <name evidence="2" type="ORF">BJ508DRAFT_8860</name>
</gene>
<dbReference type="Proteomes" id="UP000275078">
    <property type="component" value="Unassembled WGS sequence"/>
</dbReference>
<keyword evidence="3" id="KW-1185">Reference proteome</keyword>
<reference evidence="2 3" key="1">
    <citation type="journal article" date="2018" name="Nat. Ecol. Evol.">
        <title>Pezizomycetes genomes reveal the molecular basis of ectomycorrhizal truffle lifestyle.</title>
        <authorList>
            <person name="Murat C."/>
            <person name="Payen T."/>
            <person name="Noel B."/>
            <person name="Kuo A."/>
            <person name="Morin E."/>
            <person name="Chen J."/>
            <person name="Kohler A."/>
            <person name="Krizsan K."/>
            <person name="Balestrini R."/>
            <person name="Da Silva C."/>
            <person name="Montanini B."/>
            <person name="Hainaut M."/>
            <person name="Levati E."/>
            <person name="Barry K.W."/>
            <person name="Belfiori B."/>
            <person name="Cichocki N."/>
            <person name="Clum A."/>
            <person name="Dockter R.B."/>
            <person name="Fauchery L."/>
            <person name="Guy J."/>
            <person name="Iotti M."/>
            <person name="Le Tacon F."/>
            <person name="Lindquist E.A."/>
            <person name="Lipzen A."/>
            <person name="Malagnac F."/>
            <person name="Mello A."/>
            <person name="Molinier V."/>
            <person name="Miyauchi S."/>
            <person name="Poulain J."/>
            <person name="Riccioni C."/>
            <person name="Rubini A."/>
            <person name="Sitrit Y."/>
            <person name="Splivallo R."/>
            <person name="Traeger S."/>
            <person name="Wang M."/>
            <person name="Zifcakova L."/>
            <person name="Wipf D."/>
            <person name="Zambonelli A."/>
            <person name="Paolocci F."/>
            <person name="Nowrousian M."/>
            <person name="Ottonello S."/>
            <person name="Baldrian P."/>
            <person name="Spatafora J.W."/>
            <person name="Henrissat B."/>
            <person name="Nagy L.G."/>
            <person name="Aury J.M."/>
            <person name="Wincker P."/>
            <person name="Grigoriev I.V."/>
            <person name="Bonfante P."/>
            <person name="Martin F.M."/>
        </authorList>
    </citation>
    <scope>NUCLEOTIDE SEQUENCE [LARGE SCALE GENOMIC DNA]</scope>
    <source>
        <strain evidence="2 3">RN42</strain>
    </source>
</reference>
<name>A0A3N4HX95_ASCIM</name>
<sequence>MRAAAGLSPQDQCKAYFLLNEPVNWSWEGLCTASPQVRKYDYLQELQRIISDSASQNLPTARSLQASNLLDQETWEKYFEQTPPDQWKQASFQSFAPTSPAYKWVQAFAWRARQTLNDDEAAAIHQCQVDSMNPNVALPEPGHPSQDGDGQRAAKRSAPQHEVCHTPAPSISVFLL</sequence>
<dbReference type="AlphaFoldDB" id="A0A3N4HX95"/>
<evidence type="ECO:0000313" key="2">
    <source>
        <dbReference type="EMBL" id="RPA76460.1"/>
    </source>
</evidence>
<accession>A0A3N4HX95</accession>
<feature type="region of interest" description="Disordered" evidence="1">
    <location>
        <begin position="132"/>
        <end position="163"/>
    </location>
</feature>
<evidence type="ECO:0000313" key="3">
    <source>
        <dbReference type="Proteomes" id="UP000275078"/>
    </source>
</evidence>
<proteinExistence type="predicted"/>
<protein>
    <submittedName>
        <fullName evidence="2">Uncharacterized protein</fullName>
    </submittedName>
</protein>
<organism evidence="2 3">
    <name type="scientific">Ascobolus immersus RN42</name>
    <dbReference type="NCBI Taxonomy" id="1160509"/>
    <lineage>
        <taxon>Eukaryota</taxon>
        <taxon>Fungi</taxon>
        <taxon>Dikarya</taxon>
        <taxon>Ascomycota</taxon>
        <taxon>Pezizomycotina</taxon>
        <taxon>Pezizomycetes</taxon>
        <taxon>Pezizales</taxon>
        <taxon>Ascobolaceae</taxon>
        <taxon>Ascobolus</taxon>
    </lineage>
</organism>
<evidence type="ECO:0000256" key="1">
    <source>
        <dbReference type="SAM" id="MobiDB-lite"/>
    </source>
</evidence>
<dbReference type="EMBL" id="ML119744">
    <property type="protein sequence ID" value="RPA76460.1"/>
    <property type="molecule type" value="Genomic_DNA"/>
</dbReference>